<accession>A0ABY2HYS3</accession>
<dbReference type="Pfam" id="PF00583">
    <property type="entry name" value="Acetyltransf_1"/>
    <property type="match status" value="1"/>
</dbReference>
<dbReference type="PROSITE" id="PS51186">
    <property type="entry name" value="GNAT"/>
    <property type="match status" value="1"/>
</dbReference>
<evidence type="ECO:0000259" key="1">
    <source>
        <dbReference type="PROSITE" id="PS51186"/>
    </source>
</evidence>
<reference evidence="2 3" key="1">
    <citation type="submission" date="2019-03" db="EMBL/GenBank/DDBJ databases">
        <title>Genomics of glacier-inhabiting Cryobacterium strains.</title>
        <authorList>
            <person name="Liu Q."/>
            <person name="Xin Y.-H."/>
        </authorList>
    </citation>
    <scope>NUCLEOTIDE SEQUENCE [LARGE SCALE GENOMIC DNA]</scope>
    <source>
        <strain evidence="2 3">Hh8</strain>
    </source>
</reference>
<dbReference type="Proteomes" id="UP000298252">
    <property type="component" value="Unassembled WGS sequence"/>
</dbReference>
<keyword evidence="3" id="KW-1185">Reference proteome</keyword>
<dbReference type="InterPro" id="IPR000182">
    <property type="entry name" value="GNAT_dom"/>
</dbReference>
<evidence type="ECO:0000313" key="2">
    <source>
        <dbReference type="EMBL" id="TFB72896.1"/>
    </source>
</evidence>
<dbReference type="InterPro" id="IPR016181">
    <property type="entry name" value="Acyl_CoA_acyltransferase"/>
</dbReference>
<feature type="domain" description="N-acetyltransferase" evidence="1">
    <location>
        <begin position="63"/>
        <end position="218"/>
    </location>
</feature>
<proteinExistence type="predicted"/>
<dbReference type="CDD" id="cd04301">
    <property type="entry name" value="NAT_SF"/>
    <property type="match status" value="1"/>
</dbReference>
<name>A0ABY2HYS3_9MICO</name>
<dbReference type="Gene3D" id="3.40.630.30">
    <property type="match status" value="1"/>
</dbReference>
<sequence length="218" mass="23859">MGRTHTTTRRFRWVGRKPRSDCWPRLPAICGARFGSCPCGTVHRPGSRSPPIVVAMNRSGAPTTVRPATGHDLVALVLLELGIQKMHAAGRPDLFVEPSGDALHDFFRARFSDGSHILLAETDAHVAVGYLLAEHATRAANPFKVASSILYIHHIAVELEQQSSGVGRQLMHAAVKLAGELAVTTLRLDSWQFNTHAHGFFEAEGFTPVNIVFEKLLQ</sequence>
<gene>
    <name evidence="2" type="ORF">E3O21_17480</name>
</gene>
<protein>
    <submittedName>
        <fullName evidence="2">GNAT family N-acetyltransferase</fullName>
    </submittedName>
</protein>
<comment type="caution">
    <text evidence="2">The sequence shown here is derived from an EMBL/GenBank/DDBJ whole genome shotgun (WGS) entry which is preliminary data.</text>
</comment>
<dbReference type="SUPFAM" id="SSF55729">
    <property type="entry name" value="Acyl-CoA N-acyltransferases (Nat)"/>
    <property type="match status" value="1"/>
</dbReference>
<dbReference type="EMBL" id="SOFD01000041">
    <property type="protein sequence ID" value="TFB72896.1"/>
    <property type="molecule type" value="Genomic_DNA"/>
</dbReference>
<organism evidence="2 3">
    <name type="scientific">Cryobacterium flavum</name>
    <dbReference type="NCBI Taxonomy" id="1424659"/>
    <lineage>
        <taxon>Bacteria</taxon>
        <taxon>Bacillati</taxon>
        <taxon>Actinomycetota</taxon>
        <taxon>Actinomycetes</taxon>
        <taxon>Micrococcales</taxon>
        <taxon>Microbacteriaceae</taxon>
        <taxon>Cryobacterium</taxon>
    </lineage>
</organism>
<evidence type="ECO:0000313" key="3">
    <source>
        <dbReference type="Proteomes" id="UP000298252"/>
    </source>
</evidence>